<dbReference type="Proteomes" id="UP000232688">
    <property type="component" value="Unassembled WGS sequence"/>
</dbReference>
<protein>
    <submittedName>
        <fullName evidence="3">Uncharacterized protein</fullName>
    </submittedName>
</protein>
<feature type="coiled-coil region" evidence="1">
    <location>
        <begin position="4"/>
        <end position="38"/>
    </location>
</feature>
<comment type="caution">
    <text evidence="3">The sequence shown here is derived from an EMBL/GenBank/DDBJ whole genome shotgun (WGS) entry which is preliminary data.</text>
</comment>
<reference evidence="3 4" key="4">
    <citation type="submission" date="2017-10" db="EMBL/GenBank/DDBJ databases">
        <title>Genome analyses suggest a sexual origin of heterokaryosis in a supposedly ancient asexual fungus.</title>
        <authorList>
            <person name="Corradi N."/>
            <person name="Sedzielewska K."/>
            <person name="Noel J."/>
            <person name="Charron P."/>
            <person name="Farinelli L."/>
            <person name="Marton T."/>
            <person name="Kruger M."/>
            <person name="Pelin A."/>
            <person name="Brachmann A."/>
            <person name="Corradi N."/>
        </authorList>
    </citation>
    <scope>NUCLEOTIDE SEQUENCE [LARGE SCALE GENOMIC DNA]</scope>
    <source>
        <strain evidence="3 4">A1</strain>
    </source>
</reference>
<dbReference type="EMBL" id="LLXH01005811">
    <property type="protein sequence ID" value="PKC52414.1"/>
    <property type="molecule type" value="Genomic_DNA"/>
</dbReference>
<dbReference type="VEuPathDB" id="FungiDB:RhiirA1_543503"/>
<dbReference type="VEuPathDB" id="FungiDB:RhiirFUN_012257"/>
<reference evidence="2 5" key="1">
    <citation type="submission" date="2016-04" db="EMBL/GenBank/DDBJ databases">
        <title>Genome analyses suggest a sexual origin of heterokaryosis in a supposedly ancient asexual fungus.</title>
        <authorList>
            <person name="Ropars J."/>
            <person name="Sedzielewska K."/>
            <person name="Noel J."/>
            <person name="Charron P."/>
            <person name="Farinelli L."/>
            <person name="Marton T."/>
            <person name="Kruger M."/>
            <person name="Pelin A."/>
            <person name="Brachmann A."/>
            <person name="Corradi N."/>
        </authorList>
    </citation>
    <scope>NUCLEOTIDE SEQUENCE [LARGE SCALE GENOMIC DNA]</scope>
    <source>
        <strain evidence="2 5">A5</strain>
    </source>
</reference>
<evidence type="ECO:0000313" key="5">
    <source>
        <dbReference type="Proteomes" id="UP000232722"/>
    </source>
</evidence>
<dbReference type="VEuPathDB" id="FungiDB:FUN_018234"/>
<accession>A0A2N0QMY9</accession>
<dbReference type="Proteomes" id="UP000232722">
    <property type="component" value="Unassembled WGS sequence"/>
</dbReference>
<organism evidence="3 4">
    <name type="scientific">Rhizophagus irregularis</name>
    <dbReference type="NCBI Taxonomy" id="588596"/>
    <lineage>
        <taxon>Eukaryota</taxon>
        <taxon>Fungi</taxon>
        <taxon>Fungi incertae sedis</taxon>
        <taxon>Mucoromycota</taxon>
        <taxon>Glomeromycotina</taxon>
        <taxon>Glomeromycetes</taxon>
        <taxon>Glomerales</taxon>
        <taxon>Glomeraceae</taxon>
        <taxon>Rhizophagus</taxon>
    </lineage>
</organism>
<gene>
    <name evidence="3" type="ORF">RhiirA1_543503</name>
    <name evidence="2" type="ORF">RhiirA5_507949</name>
</gene>
<keyword evidence="1" id="KW-0175">Coiled coil</keyword>
<name>A0A2N0QMY9_9GLOM</name>
<evidence type="ECO:0000313" key="2">
    <source>
        <dbReference type="EMBL" id="PKB93504.1"/>
    </source>
</evidence>
<evidence type="ECO:0000256" key="1">
    <source>
        <dbReference type="SAM" id="Coils"/>
    </source>
</evidence>
<sequence>MDENAEVKAENAKLRCALEEHEARFTRLEQRDKEKTNLISKMDDDIKEIKQSSANASSVENPNNVVRLGKLEKMAKPSNTSDSTFNSNVCKPIRTETKSLEVKETDDFLDEVHKKRVSDEIRQRNKEKKIQRESTVPSDLSCVTETSLRNHDENESNTKTVNIVHDQEKISLEDSVQKMPERLNEDVSQRESDSGLVTEIVRDLLQGFLVDDFQREFINTEFIDREHSNSSPVTEELARLFHQASIARKNSIKAKQEEISSWGRYSERFEDKVMKLRSEDKNLKDKTARSQIYNEMKPYLSGVSDEYLRKITSKARKINKLFGYDYDPITLKKIKGIGWHMIE</sequence>
<proteinExistence type="predicted"/>
<reference evidence="2 5" key="2">
    <citation type="submission" date="2017-09" db="EMBL/GenBank/DDBJ databases">
        <title>Extensive intraspecific genome diversity in a model arbuscular mycorrhizal fungus.</title>
        <authorList>
            <person name="Chen E.C."/>
            <person name="Morin E."/>
            <person name="Beaudet D."/>
            <person name="Noel J."/>
            <person name="Ndikumana S."/>
            <person name="Charron P."/>
            <person name="St-Onge C."/>
            <person name="Giorgi J."/>
            <person name="Grigoriev I.V."/>
            <person name="Roux C."/>
            <person name="Martin F.M."/>
            <person name="Corradi N."/>
        </authorList>
    </citation>
    <scope>NUCLEOTIDE SEQUENCE [LARGE SCALE GENOMIC DNA]</scope>
    <source>
        <strain evidence="2 5">A5</strain>
    </source>
</reference>
<evidence type="ECO:0000313" key="4">
    <source>
        <dbReference type="Proteomes" id="UP000232688"/>
    </source>
</evidence>
<evidence type="ECO:0000313" key="3">
    <source>
        <dbReference type="EMBL" id="PKC52414.1"/>
    </source>
</evidence>
<dbReference type="AlphaFoldDB" id="A0A2N0QMY9"/>
<reference evidence="3 4" key="3">
    <citation type="submission" date="2017-10" db="EMBL/GenBank/DDBJ databases">
        <title>Extensive intraspecific genome diversity in a model arbuscular mycorrhizal fungus.</title>
        <authorList>
            <person name="Chen E.C.H."/>
            <person name="Morin E."/>
            <person name="Baudet D."/>
            <person name="Noel J."/>
            <person name="Ndikumana S."/>
            <person name="Charron P."/>
            <person name="St-Onge C."/>
            <person name="Giorgi J."/>
            <person name="Grigoriev I.V."/>
            <person name="Roux C."/>
            <person name="Martin F.M."/>
            <person name="Corradi N."/>
        </authorList>
    </citation>
    <scope>NUCLEOTIDE SEQUENCE [LARGE SCALE GENOMIC DNA]</scope>
    <source>
        <strain evidence="3 4">A1</strain>
    </source>
</reference>
<dbReference type="EMBL" id="LLXJ01007884">
    <property type="protein sequence ID" value="PKB93504.1"/>
    <property type="molecule type" value="Genomic_DNA"/>
</dbReference>